<reference evidence="10" key="1">
    <citation type="submission" date="2020-11" db="EMBL/GenBank/DDBJ databases">
        <authorList>
            <consortium name="DOE Joint Genome Institute"/>
            <person name="Ahrendt S."/>
            <person name="Riley R."/>
            <person name="Andreopoulos W."/>
            <person name="Labutti K."/>
            <person name="Pangilinan J."/>
            <person name="Ruiz-Duenas F.J."/>
            <person name="Barrasa J.M."/>
            <person name="Sanchez-Garcia M."/>
            <person name="Camarero S."/>
            <person name="Miyauchi S."/>
            <person name="Serrano A."/>
            <person name="Linde D."/>
            <person name="Babiker R."/>
            <person name="Drula E."/>
            <person name="Ayuso-Fernandez I."/>
            <person name="Pacheco R."/>
            <person name="Padilla G."/>
            <person name="Ferreira P."/>
            <person name="Barriuso J."/>
            <person name="Kellner H."/>
            <person name="Castanera R."/>
            <person name="Alfaro M."/>
            <person name="Ramirez L."/>
            <person name="Pisabarro A.G."/>
            <person name="Kuo A."/>
            <person name="Tritt A."/>
            <person name="Lipzen A."/>
            <person name="He G."/>
            <person name="Yan M."/>
            <person name="Ng V."/>
            <person name="Cullen D."/>
            <person name="Martin F."/>
            <person name="Rosso M.-N."/>
            <person name="Henrissat B."/>
            <person name="Hibbett D."/>
            <person name="Martinez A.T."/>
            <person name="Grigoriev I.V."/>
        </authorList>
    </citation>
    <scope>NUCLEOTIDE SEQUENCE</scope>
    <source>
        <strain evidence="10">AH 40177</strain>
    </source>
</reference>
<evidence type="ECO:0000256" key="2">
    <source>
        <dbReference type="ARBA" id="ARBA00004651"/>
    </source>
</evidence>
<evidence type="ECO:0000256" key="8">
    <source>
        <dbReference type="ARBA" id="ARBA00035585"/>
    </source>
</evidence>
<evidence type="ECO:0000256" key="9">
    <source>
        <dbReference type="SAM" id="Phobius"/>
    </source>
</evidence>
<evidence type="ECO:0000256" key="1">
    <source>
        <dbReference type="ARBA" id="ARBA00002598"/>
    </source>
</evidence>
<dbReference type="InterPro" id="IPR003691">
    <property type="entry name" value="FluC"/>
</dbReference>
<comment type="similarity">
    <text evidence="7">Belongs to the fluoride channel Fluc/FEX (TC 1.A.43) family.</text>
</comment>
<dbReference type="Pfam" id="PF02537">
    <property type="entry name" value="CRCB"/>
    <property type="match status" value="1"/>
</dbReference>
<dbReference type="EMBL" id="JADNRY010000008">
    <property type="protein sequence ID" value="KAF9075725.1"/>
    <property type="molecule type" value="Genomic_DNA"/>
</dbReference>
<comment type="subcellular location">
    <subcellularLocation>
        <location evidence="2">Cell membrane</location>
        <topology evidence="2">Multi-pass membrane protein</topology>
    </subcellularLocation>
</comment>
<comment type="catalytic activity">
    <reaction evidence="8">
        <text>fluoride(in) = fluoride(out)</text>
        <dbReference type="Rhea" id="RHEA:76159"/>
        <dbReference type="ChEBI" id="CHEBI:17051"/>
    </reaction>
    <physiologicalReaction direction="left-to-right" evidence="8">
        <dbReference type="Rhea" id="RHEA:76160"/>
    </physiologicalReaction>
</comment>
<feature type="transmembrane region" description="Helical" evidence="9">
    <location>
        <begin position="134"/>
        <end position="151"/>
    </location>
</feature>
<dbReference type="GO" id="GO:0005886">
    <property type="term" value="C:plasma membrane"/>
    <property type="evidence" value="ECO:0007669"/>
    <property type="project" value="UniProtKB-SubCell"/>
</dbReference>
<keyword evidence="11" id="KW-1185">Reference proteome</keyword>
<dbReference type="Proteomes" id="UP000772434">
    <property type="component" value="Unassembled WGS sequence"/>
</dbReference>
<feature type="transmembrane region" description="Helical" evidence="9">
    <location>
        <begin position="157"/>
        <end position="179"/>
    </location>
</feature>
<organism evidence="10 11">
    <name type="scientific">Rhodocollybia butyracea</name>
    <dbReference type="NCBI Taxonomy" id="206335"/>
    <lineage>
        <taxon>Eukaryota</taxon>
        <taxon>Fungi</taxon>
        <taxon>Dikarya</taxon>
        <taxon>Basidiomycota</taxon>
        <taxon>Agaricomycotina</taxon>
        <taxon>Agaricomycetes</taxon>
        <taxon>Agaricomycetidae</taxon>
        <taxon>Agaricales</taxon>
        <taxon>Marasmiineae</taxon>
        <taxon>Omphalotaceae</taxon>
        <taxon>Rhodocollybia</taxon>
    </lineage>
</organism>
<evidence type="ECO:0000256" key="4">
    <source>
        <dbReference type="ARBA" id="ARBA00022692"/>
    </source>
</evidence>
<keyword evidence="6 9" id="KW-0472">Membrane</keyword>
<proteinExistence type="inferred from homology"/>
<comment type="function">
    <text evidence="1">Fluoride channel required for the rapid expulsion of cytoplasmic fluoride.</text>
</comment>
<evidence type="ECO:0000256" key="6">
    <source>
        <dbReference type="ARBA" id="ARBA00023136"/>
    </source>
</evidence>
<dbReference type="OrthoDB" id="409792at2759"/>
<gene>
    <name evidence="10" type="ORF">BDP27DRAFT_952212</name>
</gene>
<evidence type="ECO:0000256" key="7">
    <source>
        <dbReference type="ARBA" id="ARBA00035120"/>
    </source>
</evidence>
<dbReference type="PANTHER" id="PTHR28259:SF1">
    <property type="entry name" value="FLUORIDE EXPORT PROTEIN 1-RELATED"/>
    <property type="match status" value="1"/>
</dbReference>
<dbReference type="AlphaFoldDB" id="A0A9P5Q711"/>
<evidence type="ECO:0000313" key="11">
    <source>
        <dbReference type="Proteomes" id="UP000772434"/>
    </source>
</evidence>
<keyword evidence="3" id="KW-1003">Cell membrane</keyword>
<comment type="caution">
    <text evidence="10">The sequence shown here is derived from an EMBL/GenBank/DDBJ whole genome shotgun (WGS) entry which is preliminary data.</text>
</comment>
<feature type="transmembrane region" description="Helical" evidence="9">
    <location>
        <begin position="62"/>
        <end position="83"/>
    </location>
</feature>
<evidence type="ECO:0000256" key="3">
    <source>
        <dbReference type="ARBA" id="ARBA00022475"/>
    </source>
</evidence>
<protein>
    <submittedName>
        <fullName evidence="10">CrcB-like protein-domain-containing protein</fullName>
    </submittedName>
</protein>
<dbReference type="GO" id="GO:1903425">
    <property type="term" value="F:fluoride transmembrane transporter activity"/>
    <property type="evidence" value="ECO:0007669"/>
    <property type="project" value="TreeGrafter"/>
</dbReference>
<evidence type="ECO:0000313" key="10">
    <source>
        <dbReference type="EMBL" id="KAF9075725.1"/>
    </source>
</evidence>
<feature type="transmembrane region" description="Helical" evidence="9">
    <location>
        <begin position="103"/>
        <end position="122"/>
    </location>
</feature>
<sequence>MGFGLEMKEPMSNFYPPLYTALTTGFCGSLTTFSGWQLDIFNSWLNSEDAHRSGVRDLIDGLGKTVSTLVFSITSLLFGGYIARIIYPHLPTIQPPTQKVRHAISVLCILFYVAALLAYFLLPTSYRHQATAALLFAFPGALTRYLLSILLNPLLIGFPLGTFAANSIGTGLLAAFHVIQSIANKPISPNMCSLVQGLSDGYCGCLTTVSTFVAEIRVLQRWEQLRYVLGMSVNSRCAHSTSGGRFIGVDTEY</sequence>
<dbReference type="PANTHER" id="PTHR28259">
    <property type="entry name" value="FLUORIDE EXPORT PROTEIN 1-RELATED"/>
    <property type="match status" value="1"/>
</dbReference>
<accession>A0A9P5Q711</accession>
<keyword evidence="4 9" id="KW-0812">Transmembrane</keyword>
<evidence type="ECO:0000256" key="5">
    <source>
        <dbReference type="ARBA" id="ARBA00022989"/>
    </source>
</evidence>
<feature type="transmembrane region" description="Helical" evidence="9">
    <location>
        <begin position="20"/>
        <end position="41"/>
    </location>
</feature>
<keyword evidence="5 9" id="KW-1133">Transmembrane helix</keyword>
<name>A0A9P5Q711_9AGAR</name>